<feature type="compositionally biased region" description="Low complexity" evidence="1">
    <location>
        <begin position="46"/>
        <end position="72"/>
    </location>
</feature>
<protein>
    <submittedName>
        <fullName evidence="2">Uncharacterized protein</fullName>
    </submittedName>
</protein>
<evidence type="ECO:0000256" key="1">
    <source>
        <dbReference type="SAM" id="MobiDB-lite"/>
    </source>
</evidence>
<evidence type="ECO:0000313" key="3">
    <source>
        <dbReference type="Proteomes" id="UP000033710"/>
    </source>
</evidence>
<dbReference type="Proteomes" id="UP000033710">
    <property type="component" value="Unassembled WGS sequence"/>
</dbReference>
<feature type="compositionally biased region" description="Basic and acidic residues" evidence="1">
    <location>
        <begin position="139"/>
        <end position="150"/>
    </location>
</feature>
<reference evidence="2 3" key="2">
    <citation type="journal article" date="2015" name="Eukaryot. Cell">
        <title>Asexual propagation of a virulent clone complex in a human and feline outbreak of sporotrichosis.</title>
        <authorList>
            <person name="Teixeira Mde M."/>
            <person name="Rodrigues A.M."/>
            <person name="Tsui C.K."/>
            <person name="de Almeida L.G."/>
            <person name="Van Diepeningen A.D."/>
            <person name="van den Ende B.G."/>
            <person name="Fernandes G.F."/>
            <person name="Kano R."/>
            <person name="Hamelin R.C."/>
            <person name="Lopes-Bezerra L.M."/>
            <person name="Vasconcelos A.T."/>
            <person name="de Hoog S."/>
            <person name="de Camargo Z.P."/>
            <person name="Felipe M.S."/>
        </authorList>
    </citation>
    <scope>NUCLEOTIDE SEQUENCE [LARGE SCALE GENOMIC DNA]</scope>
    <source>
        <strain evidence="2 3">1099-18</strain>
    </source>
</reference>
<dbReference type="VEuPathDB" id="FungiDB:SPSK_01839"/>
<dbReference type="RefSeq" id="XP_016590207.1">
    <property type="nucleotide sequence ID" value="XM_016728739.1"/>
</dbReference>
<dbReference type="OrthoDB" id="10527894at2759"/>
<name>A0A0F2MH89_SPOSC</name>
<evidence type="ECO:0000313" key="2">
    <source>
        <dbReference type="EMBL" id="KJR87531.1"/>
    </source>
</evidence>
<feature type="compositionally biased region" description="Basic and acidic residues" evidence="1">
    <location>
        <begin position="166"/>
        <end position="184"/>
    </location>
</feature>
<feature type="compositionally biased region" description="Acidic residues" evidence="1">
    <location>
        <begin position="154"/>
        <end position="165"/>
    </location>
</feature>
<comment type="caution">
    <text evidence="2">The sequence shown here is derived from an EMBL/GenBank/DDBJ whole genome shotgun (WGS) entry which is preliminary data.</text>
</comment>
<dbReference type="KEGG" id="ssck:SPSK_01839"/>
<feature type="region of interest" description="Disordered" evidence="1">
    <location>
        <begin position="41"/>
        <end position="349"/>
    </location>
</feature>
<feature type="compositionally biased region" description="Low complexity" evidence="1">
    <location>
        <begin position="111"/>
        <end position="123"/>
    </location>
</feature>
<sequence>MAQIASLPTSSLSSLSSLPSLASLPALPSLAELGLAWWSSDLTCSKGTSPKTKTAKAPKTARTAQTAPETAPTSPPSTPTTTTKRTTPSPPQSPSARGRSPARKRRALSPDDGANADGAIADEAPGREDMQAKAADGFEDGHAKHEHDVADPGDAFDAEGDEATEDRDIVDHNDHIDRTDHTDRTGAATGWQLGQGPGLALPIRRLLPPPAPTASYRGSLPLPLPLALPRALPLPLPRPRPTTQPGAPVPTLEQHAPALPGLKWPSGPPATPKRKREEGEGAQTEANEATAGNEAKAGHEATASPPVYVLYKFDRVDQLGGQRRGQRGPRSPGKPTVASHQRVADKAVV</sequence>
<feature type="compositionally biased region" description="Pro residues" evidence="1">
    <location>
        <begin position="222"/>
        <end position="242"/>
    </location>
</feature>
<dbReference type="GeneID" id="27664016"/>
<dbReference type="AlphaFoldDB" id="A0A0F2MH89"/>
<accession>A0A0F2MH89</accession>
<gene>
    <name evidence="2" type="ORF">SPSK_01839</name>
</gene>
<dbReference type="EMBL" id="AXCR01000005">
    <property type="protein sequence ID" value="KJR87531.1"/>
    <property type="molecule type" value="Genomic_DNA"/>
</dbReference>
<feature type="compositionally biased region" description="Low complexity" evidence="1">
    <location>
        <begin position="281"/>
        <end position="295"/>
    </location>
</feature>
<organism evidence="2 3">
    <name type="scientific">Sporothrix schenckii 1099-18</name>
    <dbReference type="NCBI Taxonomy" id="1397361"/>
    <lineage>
        <taxon>Eukaryota</taxon>
        <taxon>Fungi</taxon>
        <taxon>Dikarya</taxon>
        <taxon>Ascomycota</taxon>
        <taxon>Pezizomycotina</taxon>
        <taxon>Sordariomycetes</taxon>
        <taxon>Sordariomycetidae</taxon>
        <taxon>Ophiostomatales</taxon>
        <taxon>Ophiostomataceae</taxon>
        <taxon>Sporothrix</taxon>
    </lineage>
</organism>
<reference evidence="2 3" key="1">
    <citation type="journal article" date="2014" name="BMC Genomics">
        <title>Comparative genomics of the major fungal agents of human and animal Sporotrichosis: Sporothrix schenckii and Sporothrix brasiliensis.</title>
        <authorList>
            <person name="Teixeira M.M."/>
            <person name="de Almeida L.G."/>
            <person name="Kubitschek-Barreira P."/>
            <person name="Alves F.L."/>
            <person name="Kioshima E.S."/>
            <person name="Abadio A.K."/>
            <person name="Fernandes L."/>
            <person name="Derengowski L.S."/>
            <person name="Ferreira K.S."/>
            <person name="Souza R.C."/>
            <person name="Ruiz J.C."/>
            <person name="de Andrade N.C."/>
            <person name="Paes H.C."/>
            <person name="Nicola A.M."/>
            <person name="Albuquerque P."/>
            <person name="Gerber A.L."/>
            <person name="Martins V.P."/>
            <person name="Peconick L.D."/>
            <person name="Neto A.V."/>
            <person name="Chaucanez C.B."/>
            <person name="Silva P.A."/>
            <person name="Cunha O.L."/>
            <person name="de Oliveira F.F."/>
            <person name="dos Santos T.C."/>
            <person name="Barros A.L."/>
            <person name="Soares M.A."/>
            <person name="de Oliveira L.M."/>
            <person name="Marini M.M."/>
            <person name="Villalobos-Duno H."/>
            <person name="Cunha M.M."/>
            <person name="de Hoog S."/>
            <person name="da Silveira J.F."/>
            <person name="Henrissat B."/>
            <person name="Nino-Vega G.A."/>
            <person name="Cisalpino P.S."/>
            <person name="Mora-Montes H.M."/>
            <person name="Almeida S.R."/>
            <person name="Stajich J.E."/>
            <person name="Lopes-Bezerra L.M."/>
            <person name="Vasconcelos A.T."/>
            <person name="Felipe M.S."/>
        </authorList>
    </citation>
    <scope>NUCLEOTIDE SEQUENCE [LARGE SCALE GENOMIC DNA]</scope>
    <source>
        <strain evidence="2 3">1099-18</strain>
    </source>
</reference>
<proteinExistence type="predicted"/>